<dbReference type="EMBL" id="CAJPDT010000057">
    <property type="protein sequence ID" value="CAF9930349.1"/>
    <property type="molecule type" value="Genomic_DNA"/>
</dbReference>
<dbReference type="InterPro" id="IPR032675">
    <property type="entry name" value="LRR_dom_sf"/>
</dbReference>
<name>A0A8H3FTG7_9LECA</name>
<reference evidence="1" key="1">
    <citation type="submission" date="2021-03" db="EMBL/GenBank/DDBJ databases">
        <authorList>
            <person name="Tagirdzhanova G."/>
        </authorList>
    </citation>
    <scope>NUCLEOTIDE SEQUENCE</scope>
</reference>
<accession>A0A8H3FTG7</accession>
<evidence type="ECO:0000313" key="1">
    <source>
        <dbReference type="EMBL" id="CAF9930349.1"/>
    </source>
</evidence>
<dbReference type="AlphaFoldDB" id="A0A8H3FTG7"/>
<evidence type="ECO:0000313" key="2">
    <source>
        <dbReference type="Proteomes" id="UP000664534"/>
    </source>
</evidence>
<organism evidence="1 2">
    <name type="scientific">Imshaugia aleurites</name>
    <dbReference type="NCBI Taxonomy" id="172621"/>
    <lineage>
        <taxon>Eukaryota</taxon>
        <taxon>Fungi</taxon>
        <taxon>Dikarya</taxon>
        <taxon>Ascomycota</taxon>
        <taxon>Pezizomycotina</taxon>
        <taxon>Lecanoromycetes</taxon>
        <taxon>OSLEUM clade</taxon>
        <taxon>Lecanoromycetidae</taxon>
        <taxon>Lecanorales</taxon>
        <taxon>Lecanorineae</taxon>
        <taxon>Parmeliaceae</taxon>
        <taxon>Imshaugia</taxon>
    </lineage>
</organism>
<proteinExistence type="predicted"/>
<gene>
    <name evidence="1" type="ORF">IMSHALPRED_008148</name>
</gene>
<evidence type="ECO:0008006" key="3">
    <source>
        <dbReference type="Google" id="ProtNLM"/>
    </source>
</evidence>
<dbReference type="SUPFAM" id="SSF52047">
    <property type="entry name" value="RNI-like"/>
    <property type="match status" value="1"/>
</dbReference>
<dbReference type="Proteomes" id="UP000664534">
    <property type="component" value="Unassembled WGS sequence"/>
</dbReference>
<dbReference type="Gene3D" id="3.80.10.10">
    <property type="entry name" value="Ribonuclease Inhibitor"/>
    <property type="match status" value="1"/>
</dbReference>
<comment type="caution">
    <text evidence="1">The sequence shown here is derived from an EMBL/GenBank/DDBJ whole genome shotgun (WGS) entry which is preliminary data.</text>
</comment>
<protein>
    <recommendedName>
        <fullName evidence="3">F-box domain-containing protein</fullName>
    </recommendedName>
</protein>
<dbReference type="OrthoDB" id="5329011at2759"/>
<sequence length="470" mass="53316">MPACFSTLPSEVLLQITANVDKSGWLLDLALCCRRLYHLTIPHLYTDIKLFYSAHKLGFPYLKSFTIHVLDNPILASYVRGFALNQSFGDDDFPGEESKVQDIAETVQEVVFRSSFSQGQQEEFMRLLKNGDEDAYVALLLSSLPNLERLNIVEPPIPPKYFRKLVLKAARRERLFQNQPAFSALRVVVNNCYNDPYRTLPRLLSEYVRLPSLLEFHGHNVGSYVDGRDEGLAALEPATSPLVHLELRARKLNAVDLTHMLRAFKHLKTFIYEIGWANIGISIPSTLELGEALIWTEISLEDLWLEHVEYQPYSHQDFSPLRTLSNFKVLKNLRLGMYFCFDFPESGGLGYAPDLANFMPASIETLYFSHTSGRIHELTSSLEQLLQSKASCTPNLQRIAFEADITGQDYDVDYSSLDFVAEEVGVEIARVDSNRRERGQGKDGSLTVSLAKLCTFPPLPLFESLDIFEE</sequence>
<keyword evidence="2" id="KW-1185">Reference proteome</keyword>